<evidence type="ECO:0000256" key="16">
    <source>
        <dbReference type="ARBA" id="ARBA00023157"/>
    </source>
</evidence>
<dbReference type="Gene3D" id="1.10.287.2480">
    <property type="match status" value="1"/>
</dbReference>
<evidence type="ECO:0000256" key="12">
    <source>
        <dbReference type="ARBA" id="ARBA00022989"/>
    </source>
</evidence>
<keyword evidence="15" id="KW-0564">Palmitate</keyword>
<dbReference type="InterPro" id="IPR000776">
    <property type="entry name" value="Fusion_F0_Paramyxovir"/>
</dbReference>
<dbReference type="GO" id="GO:0055036">
    <property type="term" value="C:virion membrane"/>
    <property type="evidence" value="ECO:0007669"/>
    <property type="project" value="UniProtKB-SubCell"/>
</dbReference>
<evidence type="ECO:0000256" key="5">
    <source>
        <dbReference type="ARBA" id="ARBA00022521"/>
    </source>
</evidence>
<organism evidence="21 22">
    <name type="scientific">avian paramyxovirus 21</name>
    <dbReference type="NCBI Taxonomy" id="2849510"/>
    <lineage>
        <taxon>Viruses</taxon>
        <taxon>Riboviria</taxon>
        <taxon>Orthornavirae</taxon>
        <taxon>Negarnaviricota</taxon>
        <taxon>Haploviricotina</taxon>
        <taxon>Monjiviricetes</taxon>
        <taxon>Mononegavirales</taxon>
        <taxon>Paramyxoviridae</taxon>
        <taxon>Avulavirinae</taxon>
        <taxon>Orthoavulavirus</taxon>
        <taxon>Orthoavulavirus koreaense</taxon>
    </lineage>
</organism>
<evidence type="ECO:0000313" key="22">
    <source>
        <dbReference type="Proteomes" id="UP001231177"/>
    </source>
</evidence>
<comment type="subunit">
    <text evidence="20">Homotrimer of disulfide-linked F1-F2.</text>
</comment>
<dbReference type="Gene3D" id="2.60.40.1690">
    <property type="entry name" value="Head and neck region of the ectodomain of NDV fusion glycoprotein"/>
    <property type="match status" value="1"/>
</dbReference>
<keyword evidence="10" id="KW-1043">Host membrane</keyword>
<comment type="subcellular location">
    <subcellularLocation>
        <location evidence="20">Virion membrane</location>
        <topology evidence="20">Single-pass type I membrane protein</topology>
    </subcellularLocation>
    <subcellularLocation>
        <location evidence="20">Host cell membrane</location>
        <topology evidence="20">Single-pass membrane protein</topology>
    </subcellularLocation>
</comment>
<dbReference type="Gene3D" id="2.40.490.10">
    <property type="entry name" value="Newcastle disease virus like domain"/>
    <property type="match status" value="1"/>
</dbReference>
<keyword evidence="18" id="KW-0449">Lipoprotein</keyword>
<evidence type="ECO:0000256" key="11">
    <source>
        <dbReference type="ARBA" id="ARBA00022879"/>
    </source>
</evidence>
<dbReference type="SUPFAM" id="SSF58069">
    <property type="entry name" value="Virus ectodomain"/>
    <property type="match status" value="1"/>
</dbReference>
<evidence type="ECO:0000256" key="13">
    <source>
        <dbReference type="ARBA" id="ARBA00023054"/>
    </source>
</evidence>
<keyword evidence="3" id="KW-1168">Fusion of virus membrane with host membrane</keyword>
<name>A0AAE9FZV8_9MONO</name>
<evidence type="ECO:0000256" key="18">
    <source>
        <dbReference type="ARBA" id="ARBA00023288"/>
    </source>
</evidence>
<keyword evidence="19" id="KW-1160">Virus entry into host cell</keyword>
<keyword evidence="4" id="KW-1032">Host cell membrane</keyword>
<dbReference type="SUPFAM" id="SSF69922">
    <property type="entry name" value="Head and neck region of the ectodomain of NDV fusion glycoprotein"/>
    <property type="match status" value="1"/>
</dbReference>
<keyword evidence="16" id="KW-1015">Disulfide bond</keyword>
<evidence type="ECO:0000256" key="10">
    <source>
        <dbReference type="ARBA" id="ARBA00022870"/>
    </source>
</evidence>
<comment type="similarity">
    <text evidence="1 20">Belongs to the paramyxoviruses fusion glycoprotein family.</text>
</comment>
<evidence type="ECO:0000256" key="6">
    <source>
        <dbReference type="ARBA" id="ARBA00022595"/>
    </source>
</evidence>
<keyword evidence="12 20" id="KW-1133">Transmembrane helix</keyword>
<keyword evidence="7 20" id="KW-0812">Transmembrane</keyword>
<dbReference type="GO" id="GO:0019064">
    <property type="term" value="P:fusion of virus membrane with host plasma membrane"/>
    <property type="evidence" value="ECO:0007669"/>
    <property type="project" value="UniProtKB-KW"/>
</dbReference>
<dbReference type="GO" id="GO:0046718">
    <property type="term" value="P:symbiont entry into host cell"/>
    <property type="evidence" value="ECO:0007669"/>
    <property type="project" value="UniProtKB-KW"/>
</dbReference>
<dbReference type="Gene3D" id="6.10.10.110">
    <property type="match status" value="1"/>
</dbReference>
<dbReference type="Proteomes" id="UP001231177">
    <property type="component" value="Segment"/>
</dbReference>
<evidence type="ECO:0000313" key="21">
    <source>
        <dbReference type="EMBL" id="UNW59200.1"/>
    </source>
</evidence>
<feature type="transmembrane region" description="Helical" evidence="20">
    <location>
        <begin position="496"/>
        <end position="519"/>
    </location>
</feature>
<keyword evidence="14 20" id="KW-0472">Membrane</keyword>
<evidence type="ECO:0000256" key="7">
    <source>
        <dbReference type="ARBA" id="ARBA00022692"/>
    </source>
</evidence>
<dbReference type="Pfam" id="PF00523">
    <property type="entry name" value="Fusion_gly"/>
    <property type="match status" value="1"/>
</dbReference>
<evidence type="ECO:0000256" key="19">
    <source>
        <dbReference type="ARBA" id="ARBA00023296"/>
    </source>
</evidence>
<dbReference type="GO" id="GO:0019031">
    <property type="term" value="C:viral envelope"/>
    <property type="evidence" value="ECO:0007669"/>
    <property type="project" value="UniProtKB-KW"/>
</dbReference>
<evidence type="ECO:0000256" key="3">
    <source>
        <dbReference type="ARBA" id="ARBA00022506"/>
    </source>
</evidence>
<evidence type="ECO:0000256" key="14">
    <source>
        <dbReference type="ARBA" id="ARBA00023136"/>
    </source>
</evidence>
<proteinExistence type="inferred from homology"/>
<evidence type="ECO:0000256" key="2">
    <source>
        <dbReference type="ARBA" id="ARBA00016586"/>
    </source>
</evidence>
<dbReference type="EMBL" id="MZ802806">
    <property type="protein sequence ID" value="UNW59200.1"/>
    <property type="molecule type" value="Viral_cRNA"/>
</dbReference>
<protein>
    <recommendedName>
        <fullName evidence="2 20">Fusion glycoprotein F0</fullName>
    </recommendedName>
</protein>
<keyword evidence="5" id="KW-1169">Fusion of virus membrane with host cell membrane</keyword>
<reference evidence="21" key="1">
    <citation type="submission" date="2021-08" db="EMBL/GenBank/DDBJ databases">
        <authorList>
            <person name="Liu Y.-P."/>
            <person name="Lee F."/>
            <person name="Cheng M.-C."/>
            <person name="Chang C.-Y."/>
            <person name="Chiou C.-J."/>
            <person name="Tsai H.-J."/>
        </authorList>
    </citation>
    <scope>NUCLEOTIDE SEQUENCE</scope>
    <source>
        <strain evidence="21">APMV-21/Anseriformes/Taiwan/AHRI83/2013</strain>
    </source>
</reference>
<keyword evidence="13" id="KW-0175">Coiled coil</keyword>
<sequence length="551" mass="58374">MASTITLAYLSAAVAVLTIDPTWSSVLDGRKLVGAGIVIREQKQVRVYSTSQTGTIVLRLLPYISSDHESCIRSTIEAYNTTVTNILSPLGEAIQRIQGSYQGSALDREGRLVGAIVGGVALGVATAAQITAASALIQANENAKNILRLKDSIAKTNEAVRDVAEGVGHLAIAVGKLQDFVNEEFNKTTTAINCVQAAQRLGVELSLYLTEITTVFGPQITSPALTQLTIQAVYNLAGGNLDVLLNRLGADNSQLSSLVGSGLISGQPILYDAETQILGIQITLPSIGNLKGVLATYLDSVAVDTPAGLASPLIPRTVIQSNGVVEELDTSPCVEASADIYCTKITTFPIAQGTTNCLLGNVSQCLYSKTNGVLTTPYMALNGKIVANCRHVTCRCHEPSRILSQDYGEAVLLIDSTMCQVLNLDGVSIKLDGRFDSEYSKNISIGANRVIVSSTIDITTELGSVNQTLQDALDKLDQSDAQLNKVNVRLTSTEAMVTYIVLTVLAIVLGLVGLGLGCYSMMKVRAQAKTILWLGAHADRAYGASLPQSRL</sequence>
<evidence type="ECO:0000256" key="17">
    <source>
        <dbReference type="ARBA" id="ARBA00023180"/>
    </source>
</evidence>
<evidence type="ECO:0000256" key="9">
    <source>
        <dbReference type="ARBA" id="ARBA00022844"/>
    </source>
</evidence>
<evidence type="ECO:0000256" key="15">
    <source>
        <dbReference type="ARBA" id="ARBA00023139"/>
    </source>
</evidence>
<accession>A0AAE9FZV8</accession>
<keyword evidence="8" id="KW-0732">Signal</keyword>
<evidence type="ECO:0000256" key="20">
    <source>
        <dbReference type="RuleBase" id="RU003705"/>
    </source>
</evidence>
<keyword evidence="17" id="KW-0325">Glycoprotein</keyword>
<evidence type="ECO:0000256" key="1">
    <source>
        <dbReference type="ARBA" id="ARBA00008211"/>
    </source>
</evidence>
<dbReference type="GO" id="GO:0020002">
    <property type="term" value="C:host cell plasma membrane"/>
    <property type="evidence" value="ECO:0007669"/>
    <property type="project" value="UniProtKB-SubCell"/>
</dbReference>
<keyword evidence="9" id="KW-0946">Virion</keyword>
<reference evidence="21" key="2">
    <citation type="journal article" date="2022" name="J. Vet. Med. Sci.">
        <title>Genetic diversity of avian paramyxoviruses isolated from wild birds and domestic poultry in Taiwan between 2009 and 2020.</title>
        <authorList>
            <person name="Liu Y.P."/>
            <person name="Lee F."/>
            <person name="Cheng M.C."/>
            <person name="Chang C.Y."/>
            <person name="Chiou C.J."/>
            <person name="Tsai H.J."/>
        </authorList>
    </citation>
    <scope>NUCLEOTIDE SEQUENCE</scope>
    <source>
        <strain evidence="21">APMV-21/Anseriformes/Taiwan/AHRI83/2013</strain>
    </source>
</reference>
<evidence type="ECO:0000256" key="8">
    <source>
        <dbReference type="ARBA" id="ARBA00022729"/>
    </source>
</evidence>
<keyword evidence="11 20" id="KW-0261">Viral envelope protein</keyword>
<evidence type="ECO:0000256" key="4">
    <source>
        <dbReference type="ARBA" id="ARBA00022511"/>
    </source>
</evidence>
<keyword evidence="6" id="KW-1162">Viral penetration into host cytoplasm</keyword>